<dbReference type="RefSeq" id="WP_278157030.1">
    <property type="nucleotide sequence ID" value="NZ_CP121252.1"/>
</dbReference>
<keyword evidence="2" id="KW-1133">Transmembrane helix</keyword>
<keyword evidence="5" id="KW-1185">Reference proteome</keyword>
<evidence type="ECO:0000256" key="1">
    <source>
        <dbReference type="SAM" id="MobiDB-lite"/>
    </source>
</evidence>
<dbReference type="Proteomes" id="UP001219037">
    <property type="component" value="Chromosome"/>
</dbReference>
<reference evidence="4 5" key="1">
    <citation type="submission" date="2023-04" db="EMBL/GenBank/DDBJ databases">
        <title>Funneling lignin-derived compounds into biodiesel using alkali-halophilic Citricoccus sp. P2.</title>
        <authorList>
            <person name="Luo C.-B."/>
        </authorList>
    </citation>
    <scope>NUCLEOTIDE SEQUENCE [LARGE SCALE GENOMIC DNA]</scope>
    <source>
        <strain evidence="4 5">P2</strain>
    </source>
</reference>
<feature type="domain" description="DUF5129" evidence="3">
    <location>
        <begin position="89"/>
        <end position="429"/>
    </location>
</feature>
<keyword evidence="2" id="KW-0812">Transmembrane</keyword>
<proteinExistence type="predicted"/>
<evidence type="ECO:0000313" key="5">
    <source>
        <dbReference type="Proteomes" id="UP001219037"/>
    </source>
</evidence>
<dbReference type="EMBL" id="CP121252">
    <property type="protein sequence ID" value="WFP15913.1"/>
    <property type="molecule type" value="Genomic_DNA"/>
</dbReference>
<feature type="compositionally biased region" description="Gly residues" evidence="1">
    <location>
        <begin position="520"/>
        <end position="530"/>
    </location>
</feature>
<gene>
    <name evidence="4" type="ORF">P8192_10975</name>
</gene>
<accession>A0ABY8H5I2</accession>
<protein>
    <submittedName>
        <fullName evidence="4">DUF5129 domain-containing protein</fullName>
    </submittedName>
</protein>
<evidence type="ECO:0000259" key="3">
    <source>
        <dbReference type="Pfam" id="PF17173"/>
    </source>
</evidence>
<name>A0ABY8H5I2_9MICC</name>
<keyword evidence="2" id="KW-0472">Membrane</keyword>
<dbReference type="Pfam" id="PF17173">
    <property type="entry name" value="DUF5129"/>
    <property type="match status" value="1"/>
</dbReference>
<evidence type="ECO:0000313" key="4">
    <source>
        <dbReference type="EMBL" id="WFP15913.1"/>
    </source>
</evidence>
<feature type="region of interest" description="Disordered" evidence="1">
    <location>
        <begin position="501"/>
        <end position="538"/>
    </location>
</feature>
<organism evidence="4 5">
    <name type="scientific">Citricoccus muralis</name>
    <dbReference type="NCBI Taxonomy" id="169134"/>
    <lineage>
        <taxon>Bacteria</taxon>
        <taxon>Bacillati</taxon>
        <taxon>Actinomycetota</taxon>
        <taxon>Actinomycetes</taxon>
        <taxon>Micrococcales</taxon>
        <taxon>Micrococcaceae</taxon>
        <taxon>Citricoccus</taxon>
    </lineage>
</organism>
<sequence length="538" mass="57924">MTSDPHSAPVEASPASTSIRSNKAAPLSYRKAIIAGVLAAGIGIGGVWMAAAAPSLFGGDGGGELQVESIQDASDSGTIDTQTAGVSYVDTAGVLHEPTVAQGLSDVNFYEPTRLVLFTERGAASDNFNERVLAYMRDNHPELISDDGQKWADGVVIIGIDPEGRHIGSYFGEDRKVSMDMQEDIQESGFDAAREARWSDAMVDASERASELVNRPTLAAPGLWVAAGGAGTLVLGGAAGVFGARTHRRRKTRDLIVSAQEHYAQVTMDMEATELSASTIPEDTPYGARILERFRVFHDDYLKLHDEIDALSELTPEQLGEAGVRQRAKDADETASLLNMMDDVIVDTNTFLNRQSGWERAWMRQTEPVREDLNALSEYTDSKLFDSSALKSQAVTLGEFQRTAQAELEEISGGVTEETISPTEALDRLDDIQSRLSEQLKTYYDVAAADFTKTSSERSDMDEEMEKAQSQRRRRLTILDSSYSGGVNPYWTAIAFSHGYTSGTSSVESSRSSSSSGSSSGYGAGGGSFSGAGSSSRF</sequence>
<dbReference type="InterPro" id="IPR033435">
    <property type="entry name" value="DUF5129"/>
</dbReference>
<evidence type="ECO:0000256" key="2">
    <source>
        <dbReference type="SAM" id="Phobius"/>
    </source>
</evidence>
<feature type="transmembrane region" description="Helical" evidence="2">
    <location>
        <begin position="223"/>
        <end position="244"/>
    </location>
</feature>
<feature type="compositionally biased region" description="Low complexity" evidence="1">
    <location>
        <begin position="501"/>
        <end position="519"/>
    </location>
</feature>
<feature type="transmembrane region" description="Helical" evidence="2">
    <location>
        <begin position="32"/>
        <end position="51"/>
    </location>
</feature>